<keyword evidence="9" id="KW-0808">Transferase</keyword>
<feature type="transmembrane region" description="Helical" evidence="9">
    <location>
        <begin position="32"/>
        <end position="49"/>
    </location>
</feature>
<dbReference type="UniPathway" id="UPA00196"/>
<dbReference type="AlphaFoldDB" id="A0A383UKG8"/>
<evidence type="ECO:0000313" key="10">
    <source>
        <dbReference type="EMBL" id="SZE99830.1"/>
    </source>
</evidence>
<dbReference type="EC" id="2.3.-.-" evidence="9"/>
<evidence type="ECO:0000256" key="4">
    <source>
        <dbReference type="ARBA" id="ARBA00007559"/>
    </source>
</evidence>
<evidence type="ECO:0000313" key="11">
    <source>
        <dbReference type="Proteomes" id="UP000275772"/>
    </source>
</evidence>
<protein>
    <recommendedName>
        <fullName evidence="9">GPI-anchored wall transfer protein</fullName>
        <ecNumber evidence="9">2.3.-.-</ecNumber>
    </recommendedName>
</protein>
<keyword evidence="6 9" id="KW-0812">Transmembrane</keyword>
<evidence type="ECO:0000256" key="7">
    <source>
        <dbReference type="ARBA" id="ARBA00022989"/>
    </source>
</evidence>
<reference evidence="10 11" key="1">
    <citation type="submission" date="2017-11" db="EMBL/GenBank/DDBJ databases">
        <authorList>
            <person name="Kracher B."/>
        </authorList>
    </citation>
    <scope>NUCLEOTIDE SEQUENCE [LARGE SCALE GENOMIC DNA]</scope>
    <source>
        <strain evidence="10 11">RACE1</strain>
    </source>
</reference>
<evidence type="ECO:0000256" key="2">
    <source>
        <dbReference type="ARBA" id="ARBA00004477"/>
    </source>
</evidence>
<gene>
    <name evidence="10" type="ORF">BLGHR1_10548</name>
</gene>
<dbReference type="GO" id="GO:0072659">
    <property type="term" value="P:protein localization to plasma membrane"/>
    <property type="evidence" value="ECO:0007669"/>
    <property type="project" value="TreeGrafter"/>
</dbReference>
<proteinExistence type="inferred from homology"/>
<keyword evidence="8 9" id="KW-0472">Membrane</keyword>
<keyword evidence="9" id="KW-0256">Endoplasmic reticulum</keyword>
<feature type="transmembrane region" description="Helical" evidence="9">
    <location>
        <begin position="317"/>
        <end position="336"/>
    </location>
</feature>
<dbReference type="Proteomes" id="UP000275772">
    <property type="component" value="Unassembled WGS sequence"/>
</dbReference>
<feature type="transmembrane region" description="Helical" evidence="9">
    <location>
        <begin position="356"/>
        <end position="374"/>
    </location>
</feature>
<dbReference type="GO" id="GO:0005789">
    <property type="term" value="C:endoplasmic reticulum membrane"/>
    <property type="evidence" value="ECO:0007669"/>
    <property type="project" value="UniProtKB-SubCell"/>
</dbReference>
<dbReference type="VEuPathDB" id="FungiDB:BLGHR1_10548"/>
<dbReference type="PANTHER" id="PTHR20661">
    <property type="entry name" value="PHOSPHATIDYLINOSITOL-GLYCAN BIOSYNTHESIS CLASS W PROTEIN"/>
    <property type="match status" value="1"/>
</dbReference>
<feature type="transmembrane region" description="Helical" evidence="9">
    <location>
        <begin position="278"/>
        <end position="297"/>
    </location>
</feature>
<accession>A0A383UKG8</accession>
<feature type="transmembrane region" description="Helical" evidence="9">
    <location>
        <begin position="144"/>
        <end position="163"/>
    </location>
</feature>
<sequence>MSQRSPQAATARYKALKEDFVSNLTGGTMSEINYVTAVAPVAVILWSMLQSRHGLFHSSNVWTVTTDFLINVVAILLATTLYAFNPLLLSILLLAPVCLLSLLRPLAQARKKAHVKSLKRAALQHEVVSASDPRYRLPKRPFLTMYRGSMLVITALSILAVDFRIFPRRFAKVENWGTSLMDVGVGSFVFSAGVVATRSIILSDGQQAGLSRRLWKSGRHSLPLLVLGLLRLWSVKELDYAEHVSEYGVHWNFFFTLGLLPPFVTLFQSAFRYIPSYAGLAVALATTYQLALEYTNLKAYILVAPRVDILSMNREGIFSFIGYLAIFLAGQGTGLFVLPRHLLPTSTSGWQQRKQLLLQLISWSAIWVVLFLFSSNRVYGLNLQVSRRLANLPYVFWIAAFNSCQLTVFCLVETLLFPDVWRSMSPLTRTEEEELYRGATSRILDAFNRNGLFVFLVANLLTGAVNLSISTLECGHKLAFSILVVYGALVTGVALCLDRWDVSVKI</sequence>
<keyword evidence="9" id="KW-0012">Acyltransferase</keyword>
<comment type="subcellular location">
    <subcellularLocation>
        <location evidence="2 9">Endoplasmic reticulum membrane</location>
        <topology evidence="2 9">Multi-pass membrane protein</topology>
    </subcellularLocation>
</comment>
<name>A0A383UKG8_BLUHO</name>
<comment type="function">
    <text evidence="1">Probable acetyltransferase, which acetylates the inositol ring of phosphatidylinositol during biosynthesis of GPI-anchor.</text>
</comment>
<dbReference type="InterPro" id="IPR009447">
    <property type="entry name" value="PIGW/GWT1"/>
</dbReference>
<dbReference type="Pfam" id="PF06423">
    <property type="entry name" value="GWT1"/>
    <property type="match status" value="1"/>
</dbReference>
<dbReference type="PANTHER" id="PTHR20661:SF0">
    <property type="entry name" value="PHOSPHATIDYLINOSITOL-GLYCAN BIOSYNTHESIS CLASS W PROTEIN"/>
    <property type="match status" value="1"/>
</dbReference>
<evidence type="ECO:0000256" key="3">
    <source>
        <dbReference type="ARBA" id="ARBA00004687"/>
    </source>
</evidence>
<evidence type="ECO:0000256" key="1">
    <source>
        <dbReference type="ARBA" id="ARBA00002531"/>
    </source>
</evidence>
<keyword evidence="5 9" id="KW-0337">GPI-anchor biosynthesis</keyword>
<organism evidence="10 11">
    <name type="scientific">Blumeria hordei</name>
    <name type="common">Barley powdery mildew</name>
    <name type="synonym">Blumeria graminis f. sp. hordei</name>
    <dbReference type="NCBI Taxonomy" id="2867405"/>
    <lineage>
        <taxon>Eukaryota</taxon>
        <taxon>Fungi</taxon>
        <taxon>Dikarya</taxon>
        <taxon>Ascomycota</taxon>
        <taxon>Pezizomycotina</taxon>
        <taxon>Leotiomycetes</taxon>
        <taxon>Erysiphales</taxon>
        <taxon>Erysiphaceae</taxon>
        <taxon>Blumeria</taxon>
    </lineage>
</organism>
<feature type="transmembrane region" description="Helical" evidence="9">
    <location>
        <begin position="183"/>
        <end position="202"/>
    </location>
</feature>
<dbReference type="GO" id="GO:0032216">
    <property type="term" value="F:glucosaminyl-phosphatidylinositol O-acyltransferase activity"/>
    <property type="evidence" value="ECO:0007669"/>
    <property type="project" value="TreeGrafter"/>
</dbReference>
<feature type="transmembrane region" description="Helical" evidence="9">
    <location>
        <begin position="478"/>
        <end position="497"/>
    </location>
</feature>
<dbReference type="EMBL" id="UNSH01000003">
    <property type="protein sequence ID" value="SZE99830.1"/>
    <property type="molecule type" value="Genomic_DNA"/>
</dbReference>
<evidence type="ECO:0000256" key="8">
    <source>
        <dbReference type="ARBA" id="ARBA00023136"/>
    </source>
</evidence>
<comment type="pathway">
    <text evidence="3 9">Glycolipid biosynthesis; glycosylphosphatidylinositol-anchor biosynthesis.</text>
</comment>
<dbReference type="GO" id="GO:0006506">
    <property type="term" value="P:GPI anchor biosynthetic process"/>
    <property type="evidence" value="ECO:0007669"/>
    <property type="project" value="UniProtKB-UniPathway"/>
</dbReference>
<evidence type="ECO:0000256" key="5">
    <source>
        <dbReference type="ARBA" id="ARBA00022502"/>
    </source>
</evidence>
<comment type="function">
    <text evidence="9">A acetyltransferase, which acetylates the inositol ring of phosphatidylinositol during biosynthesis of GPI-anchor.</text>
</comment>
<feature type="transmembrane region" description="Helical" evidence="9">
    <location>
        <begin position="61"/>
        <end position="81"/>
    </location>
</feature>
<evidence type="ECO:0000256" key="6">
    <source>
        <dbReference type="ARBA" id="ARBA00022692"/>
    </source>
</evidence>
<keyword evidence="7 9" id="KW-1133">Transmembrane helix</keyword>
<dbReference type="PIRSF" id="PIRSF017321">
    <property type="entry name" value="GWT1"/>
    <property type="match status" value="1"/>
</dbReference>
<feature type="transmembrane region" description="Helical" evidence="9">
    <location>
        <begin position="452"/>
        <end position="472"/>
    </location>
</feature>
<evidence type="ECO:0000256" key="9">
    <source>
        <dbReference type="RuleBase" id="RU280819"/>
    </source>
</evidence>
<feature type="transmembrane region" description="Helical" evidence="9">
    <location>
        <begin position="253"/>
        <end position="271"/>
    </location>
</feature>
<comment type="similarity">
    <text evidence="4 9">Belongs to the PIGW family.</text>
</comment>